<dbReference type="InterPro" id="IPR017871">
    <property type="entry name" value="ABC_transporter-like_CS"/>
</dbReference>
<accession>A0A2M7T6J6</accession>
<dbReference type="CDD" id="cd03255">
    <property type="entry name" value="ABC_MJ0796_LolCDE_FtsE"/>
    <property type="match status" value="1"/>
</dbReference>
<dbReference type="InterPro" id="IPR027417">
    <property type="entry name" value="P-loop_NTPase"/>
</dbReference>
<dbReference type="PROSITE" id="PS00211">
    <property type="entry name" value="ABC_TRANSPORTER_1"/>
    <property type="match status" value="1"/>
</dbReference>
<dbReference type="SUPFAM" id="SSF52540">
    <property type="entry name" value="P-loop containing nucleoside triphosphate hydrolases"/>
    <property type="match status" value="1"/>
</dbReference>
<organism evidence="5 6">
    <name type="scientific">Candidatus Aquicultor secundus</name>
    <dbReference type="NCBI Taxonomy" id="1973895"/>
    <lineage>
        <taxon>Bacteria</taxon>
        <taxon>Bacillati</taxon>
        <taxon>Actinomycetota</taxon>
        <taxon>Candidatus Aquicultoria</taxon>
        <taxon>Candidatus Aquicultorales</taxon>
        <taxon>Candidatus Aquicultoraceae</taxon>
        <taxon>Candidatus Aquicultor</taxon>
    </lineage>
</organism>
<dbReference type="InterPro" id="IPR003593">
    <property type="entry name" value="AAA+_ATPase"/>
</dbReference>
<dbReference type="GO" id="GO:0005886">
    <property type="term" value="C:plasma membrane"/>
    <property type="evidence" value="ECO:0007669"/>
    <property type="project" value="TreeGrafter"/>
</dbReference>
<evidence type="ECO:0000256" key="3">
    <source>
        <dbReference type="ARBA" id="ARBA00022840"/>
    </source>
</evidence>
<gene>
    <name evidence="5" type="ORF">COY37_08550</name>
</gene>
<keyword evidence="1" id="KW-0813">Transport</keyword>
<protein>
    <submittedName>
        <fullName evidence="5">Macrolide ABC transporter ATP-binding protein</fullName>
    </submittedName>
</protein>
<dbReference type="InterPro" id="IPR017911">
    <property type="entry name" value="MacB-like_ATP-bd"/>
</dbReference>
<dbReference type="GO" id="GO:0022857">
    <property type="term" value="F:transmembrane transporter activity"/>
    <property type="evidence" value="ECO:0007669"/>
    <property type="project" value="TreeGrafter"/>
</dbReference>
<evidence type="ECO:0000256" key="1">
    <source>
        <dbReference type="ARBA" id="ARBA00022448"/>
    </source>
</evidence>
<dbReference type="GO" id="GO:0016887">
    <property type="term" value="F:ATP hydrolysis activity"/>
    <property type="evidence" value="ECO:0007669"/>
    <property type="project" value="InterPro"/>
</dbReference>
<dbReference type="PANTHER" id="PTHR24220">
    <property type="entry name" value="IMPORT ATP-BINDING PROTEIN"/>
    <property type="match status" value="1"/>
</dbReference>
<keyword evidence="3 5" id="KW-0067">ATP-binding</keyword>
<dbReference type="FunFam" id="3.40.50.300:FF:000032">
    <property type="entry name" value="Export ABC transporter ATP-binding protein"/>
    <property type="match status" value="1"/>
</dbReference>
<dbReference type="EMBL" id="PFNG01000203">
    <property type="protein sequence ID" value="PIZ36428.1"/>
    <property type="molecule type" value="Genomic_DNA"/>
</dbReference>
<dbReference type="GO" id="GO:0098796">
    <property type="term" value="C:membrane protein complex"/>
    <property type="evidence" value="ECO:0007669"/>
    <property type="project" value="UniProtKB-ARBA"/>
</dbReference>
<dbReference type="Proteomes" id="UP000230956">
    <property type="component" value="Unassembled WGS sequence"/>
</dbReference>
<evidence type="ECO:0000313" key="5">
    <source>
        <dbReference type="EMBL" id="PIZ36428.1"/>
    </source>
</evidence>
<sequence length="239" mass="25927">MAIEARNLYKTYYLEDVEINALNGVSLTIEDGEFVSIMGQSGSGKSTLMHVIGCLDTPTAGSLLIDGQDTLDLSENELADLRLQKIGFVFQAFNLIPRASSLKNVELPLIYAGVKTIERRERAIAALEAVGLGDRLSSRPSQLSGGQQQRVAIARALINNPGIILADEPTGELDSKSGTEIMEILSSLHDQGKTVILVTHEAEVAEYTKRLVRLFDGKIVEDGPTTKNMTGGKRKNELT</sequence>
<evidence type="ECO:0000313" key="6">
    <source>
        <dbReference type="Proteomes" id="UP000230956"/>
    </source>
</evidence>
<evidence type="ECO:0000259" key="4">
    <source>
        <dbReference type="PROSITE" id="PS50893"/>
    </source>
</evidence>
<dbReference type="PROSITE" id="PS50893">
    <property type="entry name" value="ABC_TRANSPORTER_2"/>
    <property type="match status" value="1"/>
</dbReference>
<dbReference type="Gene3D" id="3.40.50.300">
    <property type="entry name" value="P-loop containing nucleotide triphosphate hydrolases"/>
    <property type="match status" value="1"/>
</dbReference>
<dbReference type="PANTHER" id="PTHR24220:SF86">
    <property type="entry name" value="ABC TRANSPORTER ABCH.1"/>
    <property type="match status" value="1"/>
</dbReference>
<dbReference type="GO" id="GO:0005524">
    <property type="term" value="F:ATP binding"/>
    <property type="evidence" value="ECO:0007669"/>
    <property type="project" value="UniProtKB-KW"/>
</dbReference>
<feature type="domain" description="ABC transporter" evidence="4">
    <location>
        <begin position="3"/>
        <end position="238"/>
    </location>
</feature>
<comment type="caution">
    <text evidence="5">The sequence shown here is derived from an EMBL/GenBank/DDBJ whole genome shotgun (WGS) entry which is preliminary data.</text>
</comment>
<name>A0A2M7T6J6_9ACTN</name>
<dbReference type="InterPro" id="IPR015854">
    <property type="entry name" value="ABC_transpr_LolD-like"/>
</dbReference>
<evidence type="ECO:0000256" key="2">
    <source>
        <dbReference type="ARBA" id="ARBA00022741"/>
    </source>
</evidence>
<dbReference type="InterPro" id="IPR003439">
    <property type="entry name" value="ABC_transporter-like_ATP-bd"/>
</dbReference>
<dbReference type="Pfam" id="PF00005">
    <property type="entry name" value="ABC_tran"/>
    <property type="match status" value="1"/>
</dbReference>
<dbReference type="RefSeq" id="WP_286678427.1">
    <property type="nucleotide sequence ID" value="NZ_MNXI01000082.1"/>
</dbReference>
<proteinExistence type="predicted"/>
<dbReference type="SMART" id="SM00382">
    <property type="entry name" value="AAA"/>
    <property type="match status" value="1"/>
</dbReference>
<reference evidence="6" key="1">
    <citation type="submission" date="2017-09" db="EMBL/GenBank/DDBJ databases">
        <title>Depth-based differentiation of microbial function through sediment-hosted aquifers and enrichment of novel symbionts in the deep terrestrial subsurface.</title>
        <authorList>
            <person name="Probst A.J."/>
            <person name="Ladd B."/>
            <person name="Jarett J.K."/>
            <person name="Geller-Mcgrath D.E."/>
            <person name="Sieber C.M.K."/>
            <person name="Emerson J.B."/>
            <person name="Anantharaman K."/>
            <person name="Thomas B.C."/>
            <person name="Malmstrom R."/>
            <person name="Stieglmeier M."/>
            <person name="Klingl A."/>
            <person name="Woyke T."/>
            <person name="Ryan C.M."/>
            <person name="Banfield J.F."/>
        </authorList>
    </citation>
    <scope>NUCLEOTIDE SEQUENCE [LARGE SCALE GENOMIC DNA]</scope>
</reference>
<dbReference type="AlphaFoldDB" id="A0A2M7T6J6"/>
<keyword evidence="2" id="KW-0547">Nucleotide-binding</keyword>